<keyword evidence="3" id="KW-1133">Transmembrane helix</keyword>
<feature type="transmembrane region" description="Helical" evidence="3">
    <location>
        <begin position="60"/>
        <end position="78"/>
    </location>
</feature>
<feature type="transmembrane region" description="Helical" evidence="3">
    <location>
        <begin position="37"/>
        <end position="54"/>
    </location>
</feature>
<keyword evidence="6" id="KW-1185">Reference proteome</keyword>
<evidence type="ECO:0000256" key="3">
    <source>
        <dbReference type="SAM" id="Phobius"/>
    </source>
</evidence>
<evidence type="ECO:0000259" key="4">
    <source>
        <dbReference type="Pfam" id="PF00892"/>
    </source>
</evidence>
<comment type="caution">
    <text evidence="5">The sequence shown here is derived from an EMBL/GenBank/DDBJ whole genome shotgun (WGS) entry which is preliminary data.</text>
</comment>
<feature type="non-terminal residue" evidence="5">
    <location>
        <position position="79"/>
    </location>
</feature>
<feature type="domain" description="EamA" evidence="4">
    <location>
        <begin position="5"/>
        <end position="77"/>
    </location>
</feature>
<dbReference type="AlphaFoldDB" id="A0AAW7YSS1"/>
<dbReference type="InterPro" id="IPR037185">
    <property type="entry name" value="EmrE-like"/>
</dbReference>
<sequence>MASRQFLILAGAAVVISCNWFWFIWAIGQGRATEASLGYFIFPLVAVHLGRIFFGERLGALQWTAVGLAAGAVALLTWG</sequence>
<name>A0AAW7YSS1_9STAP</name>
<proteinExistence type="inferred from homology"/>
<comment type="subcellular location">
    <subcellularLocation>
        <location evidence="1">Endomembrane system</location>
        <topology evidence="1">Multi-pass membrane protein</topology>
    </subcellularLocation>
</comment>
<dbReference type="PROSITE" id="PS51257">
    <property type="entry name" value="PROKAR_LIPOPROTEIN"/>
    <property type="match status" value="1"/>
</dbReference>
<dbReference type="InterPro" id="IPR000620">
    <property type="entry name" value="EamA_dom"/>
</dbReference>
<accession>A0AAW7YSS1</accession>
<evidence type="ECO:0000313" key="6">
    <source>
        <dbReference type="Proteomes" id="UP001170310"/>
    </source>
</evidence>
<dbReference type="Proteomes" id="UP001170310">
    <property type="component" value="Unassembled WGS sequence"/>
</dbReference>
<dbReference type="Pfam" id="PF00892">
    <property type="entry name" value="EamA"/>
    <property type="match status" value="1"/>
</dbReference>
<keyword evidence="3" id="KW-0472">Membrane</keyword>
<dbReference type="GO" id="GO:0016020">
    <property type="term" value="C:membrane"/>
    <property type="evidence" value="ECO:0007669"/>
    <property type="project" value="InterPro"/>
</dbReference>
<dbReference type="EMBL" id="JAUOQO010000560">
    <property type="protein sequence ID" value="MDO6575359.1"/>
    <property type="molecule type" value="Genomic_DNA"/>
</dbReference>
<organism evidence="5 6">
    <name type="scientific">Staphylococcus pasteuri_A</name>
    <dbReference type="NCBI Taxonomy" id="3062664"/>
    <lineage>
        <taxon>Bacteria</taxon>
        <taxon>Bacillati</taxon>
        <taxon>Bacillota</taxon>
        <taxon>Bacilli</taxon>
        <taxon>Bacillales</taxon>
        <taxon>Staphylococcaceae</taxon>
        <taxon>Staphylococcus</taxon>
    </lineage>
</organism>
<protein>
    <submittedName>
        <fullName evidence="5">EamA family transporter</fullName>
    </submittedName>
</protein>
<feature type="transmembrane region" description="Helical" evidence="3">
    <location>
        <begin position="6"/>
        <end position="25"/>
    </location>
</feature>
<evidence type="ECO:0000256" key="1">
    <source>
        <dbReference type="ARBA" id="ARBA00004127"/>
    </source>
</evidence>
<comment type="similarity">
    <text evidence="2">Belongs to the EamA transporter family.</text>
</comment>
<evidence type="ECO:0000256" key="2">
    <source>
        <dbReference type="ARBA" id="ARBA00007362"/>
    </source>
</evidence>
<reference evidence="5" key="1">
    <citation type="submission" date="2023-07" db="EMBL/GenBank/DDBJ databases">
        <title>Genome content predicts the carbon catabolic preferences of heterotrophic bacteria.</title>
        <authorList>
            <person name="Gralka M."/>
        </authorList>
    </citation>
    <scope>NUCLEOTIDE SEQUENCE</scope>
    <source>
        <strain evidence="5">E2R20</strain>
    </source>
</reference>
<dbReference type="SUPFAM" id="SSF103481">
    <property type="entry name" value="Multidrug resistance efflux transporter EmrE"/>
    <property type="match status" value="1"/>
</dbReference>
<dbReference type="RefSeq" id="WP_303522407.1">
    <property type="nucleotide sequence ID" value="NZ_JAUOQO010000560.1"/>
</dbReference>
<keyword evidence="3" id="KW-0812">Transmembrane</keyword>
<evidence type="ECO:0000313" key="5">
    <source>
        <dbReference type="EMBL" id="MDO6575359.1"/>
    </source>
</evidence>
<gene>
    <name evidence="5" type="ORF">Q4528_14680</name>
</gene>